<dbReference type="GO" id="GO:0005524">
    <property type="term" value="F:ATP binding"/>
    <property type="evidence" value="ECO:0007669"/>
    <property type="project" value="UniProtKB-KW"/>
</dbReference>
<accession>A0A4R1KZ14</accession>
<organism evidence="5 6">
    <name type="scientific">Lonepinella koalarum</name>
    <dbReference type="NCBI Taxonomy" id="53417"/>
    <lineage>
        <taxon>Bacteria</taxon>
        <taxon>Pseudomonadati</taxon>
        <taxon>Pseudomonadota</taxon>
        <taxon>Gammaproteobacteria</taxon>
        <taxon>Pasteurellales</taxon>
        <taxon>Pasteurellaceae</taxon>
        <taxon>Lonepinella</taxon>
    </lineage>
</organism>
<dbReference type="SUPFAM" id="SSF52540">
    <property type="entry name" value="P-loop containing nucleoside triphosphate hydrolases"/>
    <property type="match status" value="1"/>
</dbReference>
<dbReference type="Pfam" id="PF00004">
    <property type="entry name" value="AAA"/>
    <property type="match status" value="1"/>
</dbReference>
<dbReference type="InterPro" id="IPR003959">
    <property type="entry name" value="ATPase_AAA_core"/>
</dbReference>
<comment type="similarity">
    <text evidence="1">Belongs to the AAA ATPase family.</text>
</comment>
<dbReference type="SMART" id="SM00382">
    <property type="entry name" value="AAA"/>
    <property type="match status" value="1"/>
</dbReference>
<gene>
    <name evidence="5" type="ORF">EV692_1051</name>
</gene>
<dbReference type="AlphaFoldDB" id="A0A4R1KZ14"/>
<dbReference type="InterPro" id="IPR050221">
    <property type="entry name" value="26S_Proteasome_ATPase"/>
</dbReference>
<proteinExistence type="inferred from homology"/>
<evidence type="ECO:0000313" key="6">
    <source>
        <dbReference type="Proteomes" id="UP000295496"/>
    </source>
</evidence>
<evidence type="ECO:0000259" key="4">
    <source>
        <dbReference type="SMART" id="SM00382"/>
    </source>
</evidence>
<dbReference type="InterPro" id="IPR027417">
    <property type="entry name" value="P-loop_NTPase"/>
</dbReference>
<dbReference type="InterPro" id="IPR003593">
    <property type="entry name" value="AAA+_ATPase"/>
</dbReference>
<dbReference type="Proteomes" id="UP000295496">
    <property type="component" value="Unassembled WGS sequence"/>
</dbReference>
<reference evidence="5 6" key="1">
    <citation type="submission" date="2019-03" db="EMBL/GenBank/DDBJ databases">
        <title>Genomic Encyclopedia of Type Strains, Phase IV (KMG-IV): sequencing the most valuable type-strain genomes for metagenomic binning, comparative biology and taxonomic classification.</title>
        <authorList>
            <person name="Goeker M."/>
        </authorList>
    </citation>
    <scope>NUCLEOTIDE SEQUENCE [LARGE SCALE GENOMIC DNA]</scope>
    <source>
        <strain evidence="5 6">DSM 10053</strain>
    </source>
</reference>
<dbReference type="Gene3D" id="3.40.50.300">
    <property type="entry name" value="P-loop containing nucleotide triphosphate hydrolases"/>
    <property type="match status" value="1"/>
</dbReference>
<dbReference type="CDD" id="cd19481">
    <property type="entry name" value="RecA-like_protease"/>
    <property type="match status" value="1"/>
</dbReference>
<dbReference type="RefSeq" id="WP_132301246.1">
    <property type="nucleotide sequence ID" value="NZ_CP170642.1"/>
</dbReference>
<comment type="caution">
    <text evidence="5">The sequence shown here is derived from an EMBL/GenBank/DDBJ whole genome shotgun (WGS) entry which is preliminary data.</text>
</comment>
<keyword evidence="6" id="KW-1185">Reference proteome</keyword>
<evidence type="ECO:0000256" key="2">
    <source>
        <dbReference type="ARBA" id="ARBA00022741"/>
    </source>
</evidence>
<feature type="domain" description="AAA+ ATPase" evidence="4">
    <location>
        <begin position="97"/>
        <end position="233"/>
    </location>
</feature>
<dbReference type="PANTHER" id="PTHR23073">
    <property type="entry name" value="26S PROTEASOME REGULATORY SUBUNIT"/>
    <property type="match status" value="1"/>
</dbReference>
<evidence type="ECO:0000256" key="1">
    <source>
        <dbReference type="ARBA" id="ARBA00006914"/>
    </source>
</evidence>
<dbReference type="GO" id="GO:0016887">
    <property type="term" value="F:ATP hydrolysis activity"/>
    <property type="evidence" value="ECO:0007669"/>
    <property type="project" value="InterPro"/>
</dbReference>
<protein>
    <submittedName>
        <fullName evidence="5">ATPase family protein associated with various cellular activities (AAA)</fullName>
    </submittedName>
</protein>
<dbReference type="EMBL" id="SMGJ01000003">
    <property type="protein sequence ID" value="TCK69840.1"/>
    <property type="molecule type" value="Genomic_DNA"/>
</dbReference>
<evidence type="ECO:0000256" key="3">
    <source>
        <dbReference type="ARBA" id="ARBA00022840"/>
    </source>
</evidence>
<keyword evidence="2" id="KW-0547">Nucleotide-binding</keyword>
<name>A0A4R1KZ14_9PAST</name>
<evidence type="ECO:0000313" key="5">
    <source>
        <dbReference type="EMBL" id="TCK69840.1"/>
    </source>
</evidence>
<sequence length="347" mass="39427">MKKSDVLDLIKYHYENKEIEFRNQTVDIARDFDKSGDSQLAQYIMGLISQTNRFIPQAESENSNLIPVKLNLGSLPLPTMIMNDLKGIINAINHHIGINKFLFIGSPGTGKTESAKHVARLLNRELLLVDFSHLIDSKLGQTAKNIIMVFNEINQLPFLNNYVILFDEIDTIALDRINQNDIREMGRVTSTFLKSLDNLNPEAIIIATTNLYDNLDKALVRRFDATIDFDRYSDDDKIEVAEVILNDFLKQFKNATKDSRLFKKILKTAKKIPNPGDLRNLIRTSLAFSDPSEPSDYLKRFLRAMHHGKTLSIDKLSQLGFTVREIEILTGISKSSVSRELNGAKDE</sequence>
<keyword evidence="3" id="KW-0067">ATP-binding</keyword>